<proteinExistence type="predicted"/>
<protein>
    <submittedName>
        <fullName evidence="1">Uncharacterized protein</fullName>
    </submittedName>
</protein>
<evidence type="ECO:0000313" key="1">
    <source>
        <dbReference type="EMBL" id="QPG76921.1"/>
    </source>
</evidence>
<dbReference type="RefSeq" id="XP_038780486.1">
    <property type="nucleotide sequence ID" value="XM_038924558.1"/>
</dbReference>
<dbReference type="KEGG" id="bnn:FOA43_004315"/>
<dbReference type="GeneID" id="62197715"/>
<keyword evidence="2" id="KW-1185">Reference proteome</keyword>
<dbReference type="OrthoDB" id="4034212at2759"/>
<organism evidence="1 2">
    <name type="scientific">Eeniella nana</name>
    <name type="common">Yeast</name>
    <name type="synonym">Brettanomyces nanus</name>
    <dbReference type="NCBI Taxonomy" id="13502"/>
    <lineage>
        <taxon>Eukaryota</taxon>
        <taxon>Fungi</taxon>
        <taxon>Dikarya</taxon>
        <taxon>Ascomycota</taxon>
        <taxon>Saccharomycotina</taxon>
        <taxon>Pichiomycetes</taxon>
        <taxon>Pichiales</taxon>
        <taxon>Pichiaceae</taxon>
        <taxon>Brettanomyces</taxon>
    </lineage>
</organism>
<reference evidence="1" key="1">
    <citation type="submission" date="2020-10" db="EMBL/GenBank/DDBJ databases">
        <authorList>
            <person name="Roach M.J.R."/>
        </authorList>
    </citation>
    <scope>NUCLEOTIDE SEQUENCE</scope>
    <source>
        <strain evidence="1">CBS 1945</strain>
    </source>
</reference>
<sequence length="174" mass="20265">MKISSRIDQLNRFKEDKIRRRSSSNQPQDKLEPPSISLSVFLDRLNSSLIRTLNIDSKNDKALNKVPFIQHDKINSLEHNLQLLNFKEKSTRQTSVKLEDVEEKNRLLTELNSLYYDELMADHHFIKRVITLIQSVSNGEPMEDASDSERQQLRKTIGELQKQIDEMQGNNSTN</sequence>
<gene>
    <name evidence="1" type="ORF">FOA43_004315</name>
</gene>
<dbReference type="EMBL" id="CP064815">
    <property type="protein sequence ID" value="QPG76921.1"/>
    <property type="molecule type" value="Genomic_DNA"/>
</dbReference>
<dbReference type="AlphaFoldDB" id="A0A875S5M1"/>
<dbReference type="Proteomes" id="UP000662931">
    <property type="component" value="Chromosome 4"/>
</dbReference>
<accession>A0A875S5M1</accession>
<name>A0A875S5M1_EENNA</name>
<evidence type="ECO:0000313" key="2">
    <source>
        <dbReference type="Proteomes" id="UP000662931"/>
    </source>
</evidence>